<dbReference type="Proteomes" id="UP000664534">
    <property type="component" value="Unassembled WGS sequence"/>
</dbReference>
<reference evidence="2" key="1">
    <citation type="submission" date="2021-03" db="EMBL/GenBank/DDBJ databases">
        <authorList>
            <person name="Tagirdzhanova G."/>
        </authorList>
    </citation>
    <scope>NUCLEOTIDE SEQUENCE</scope>
</reference>
<protein>
    <submittedName>
        <fullName evidence="2">Uncharacterized protein</fullName>
    </submittedName>
</protein>
<feature type="region of interest" description="Disordered" evidence="1">
    <location>
        <begin position="1"/>
        <end position="32"/>
    </location>
</feature>
<dbReference type="OrthoDB" id="10547526at2759"/>
<dbReference type="AlphaFoldDB" id="A0A8H3FCQ7"/>
<accession>A0A8H3FCQ7</accession>
<feature type="compositionally biased region" description="Basic residues" evidence="1">
    <location>
        <begin position="19"/>
        <end position="30"/>
    </location>
</feature>
<name>A0A8H3FCQ7_9LECA</name>
<proteinExistence type="predicted"/>
<evidence type="ECO:0000313" key="3">
    <source>
        <dbReference type="Proteomes" id="UP000664534"/>
    </source>
</evidence>
<evidence type="ECO:0000313" key="2">
    <source>
        <dbReference type="EMBL" id="CAF9921195.1"/>
    </source>
</evidence>
<comment type="caution">
    <text evidence="2">The sequence shown here is derived from an EMBL/GenBank/DDBJ whole genome shotgun (WGS) entry which is preliminary data.</text>
</comment>
<organism evidence="2 3">
    <name type="scientific">Imshaugia aleurites</name>
    <dbReference type="NCBI Taxonomy" id="172621"/>
    <lineage>
        <taxon>Eukaryota</taxon>
        <taxon>Fungi</taxon>
        <taxon>Dikarya</taxon>
        <taxon>Ascomycota</taxon>
        <taxon>Pezizomycotina</taxon>
        <taxon>Lecanoromycetes</taxon>
        <taxon>OSLEUM clade</taxon>
        <taxon>Lecanoromycetidae</taxon>
        <taxon>Lecanorales</taxon>
        <taxon>Lecanorineae</taxon>
        <taxon>Parmeliaceae</taxon>
        <taxon>Imshaugia</taxon>
    </lineage>
</organism>
<keyword evidence="3" id="KW-1185">Reference proteome</keyword>
<sequence length="134" mass="15407">MAQPNKIWKKQPSKDGRNAKQRRADKKRATRLASGTQTYSYAYTVDSSHSHDTILTSFAGVQVKKAATDLKNKLRHQSNRWLDYNLGAEDVRGAQNECRWGFKWDVQLCERLDRERADARRAAGVGPEAWVDDW</sequence>
<dbReference type="EMBL" id="CAJPDT010000027">
    <property type="protein sequence ID" value="CAF9921195.1"/>
    <property type="molecule type" value="Genomic_DNA"/>
</dbReference>
<evidence type="ECO:0000256" key="1">
    <source>
        <dbReference type="SAM" id="MobiDB-lite"/>
    </source>
</evidence>
<gene>
    <name evidence="2" type="ORF">IMSHALPRED_005107</name>
</gene>